<feature type="compositionally biased region" description="Low complexity" evidence="1">
    <location>
        <begin position="360"/>
        <end position="369"/>
    </location>
</feature>
<feature type="domain" description="C2H2-type" evidence="2">
    <location>
        <begin position="440"/>
        <end position="461"/>
    </location>
</feature>
<feature type="domain" description="C2H2-type" evidence="2">
    <location>
        <begin position="636"/>
        <end position="657"/>
    </location>
</feature>
<feature type="compositionally biased region" description="Polar residues" evidence="1">
    <location>
        <begin position="344"/>
        <end position="359"/>
    </location>
</feature>
<organism evidence="4">
    <name type="scientific">Thrips palmi</name>
    <name type="common">Melon thrips</name>
    <dbReference type="NCBI Taxonomy" id="161013"/>
    <lineage>
        <taxon>Eukaryota</taxon>
        <taxon>Metazoa</taxon>
        <taxon>Ecdysozoa</taxon>
        <taxon>Arthropoda</taxon>
        <taxon>Hexapoda</taxon>
        <taxon>Insecta</taxon>
        <taxon>Pterygota</taxon>
        <taxon>Neoptera</taxon>
        <taxon>Paraneoptera</taxon>
        <taxon>Thysanoptera</taxon>
        <taxon>Terebrantia</taxon>
        <taxon>Thripoidea</taxon>
        <taxon>Thripidae</taxon>
        <taxon>Thrips</taxon>
    </lineage>
</organism>
<evidence type="ECO:0000256" key="1">
    <source>
        <dbReference type="SAM" id="MobiDB-lite"/>
    </source>
</evidence>
<sequence>MFSLGATIGSAAPRITVKKEFGMDSFGEPRPLLLAAVVKKELREDGFVEPSPLLLAAVKKELGLEPGPLLPSAPASEQQASRDSAPSEAQGLLHPHSLTEDLPGSETPRPSTAPFAGKRLRPHCWNVWTVVGVLFGCSEEVKTVVGVPQGCSGNVNVKTVIGVPQGCSGNVKTTVGVLQGCSGNVWTVVGVLQGCSGNVNFKTVIGVPKAAPGTSTSRPSSASPKAAPGTSRPPSASSKAAPGTSGPSLASSPAPKKSKPSSVSSPPAPKKSKASSVSSPPAPKKSKPSSASSSPAPKRSKQLSSASSSAASRTSKPSSASSSAAPGTSRPPSASSKAAPGTSRPPSASSKTAPGTSRPASAISVVAASTSRRTSAVPQYTVVGHGTSFRGWCLFSGCSESFSSWEAYLEHSKSKHDPFVCSVCGFSSHGKPHGVMDSTCSLCPARFTEMQLLRTHQKGFHRVVEASSPPGNLRVVGWCPSLYCEHPASSWEDHVSHQRTCHPLPRGSGDAMCDLCLQTGPASGLPYHVHAHHYEDTGCPLCSARIIGDLSQHMAQFHHVRRDGSVPAVLGWCMRSGCHSSFSCWEDFVQHFIHWHANVRDPALTCHLCLAPLKTASHAQQHMDAHFNPRAEHFTCSGCPARFLQRKFFIAHMKIFHRFVLTPCGRK</sequence>
<dbReference type="PROSITE" id="PS00028">
    <property type="entry name" value="ZINC_FINGER_C2H2_1"/>
    <property type="match status" value="3"/>
</dbReference>
<feature type="region of interest" description="Disordered" evidence="1">
    <location>
        <begin position="67"/>
        <end position="116"/>
    </location>
</feature>
<feature type="domain" description="C2H2-type" evidence="2">
    <location>
        <begin position="606"/>
        <end position="626"/>
    </location>
</feature>
<feature type="compositionally biased region" description="Low complexity" evidence="1">
    <location>
        <begin position="210"/>
        <end position="265"/>
    </location>
</feature>
<evidence type="ECO:0000259" key="2">
    <source>
        <dbReference type="PROSITE" id="PS00028"/>
    </source>
</evidence>
<dbReference type="GeneID" id="117652026"/>
<feature type="compositionally biased region" description="Low complexity" evidence="1">
    <location>
        <begin position="288"/>
        <end position="297"/>
    </location>
</feature>
<feature type="compositionally biased region" description="Low complexity" evidence="1">
    <location>
        <begin position="67"/>
        <end position="76"/>
    </location>
</feature>
<dbReference type="InterPro" id="IPR013087">
    <property type="entry name" value="Znf_C2H2_type"/>
</dbReference>
<reference evidence="4" key="1">
    <citation type="submission" date="2025-08" db="UniProtKB">
        <authorList>
            <consortium name="RefSeq"/>
        </authorList>
    </citation>
    <scope>IDENTIFICATION</scope>
    <source>
        <tissue evidence="4">Total insect</tissue>
    </source>
</reference>
<dbReference type="OrthoDB" id="10686846at2759"/>
<dbReference type="InParanoid" id="A0A6P9A5N4"/>
<dbReference type="RefSeq" id="XP_034252549.1">
    <property type="nucleotide sequence ID" value="XM_034396658.1"/>
</dbReference>
<protein>
    <submittedName>
        <fullName evidence="4">Uncharacterized protein LOC117652026</fullName>
    </submittedName>
</protein>
<dbReference type="KEGG" id="tpal:117652026"/>
<keyword evidence="3" id="KW-1185">Reference proteome</keyword>
<dbReference type="AlphaFoldDB" id="A0A6P9A5N4"/>
<gene>
    <name evidence="4" type="primary">LOC117652026</name>
</gene>
<dbReference type="SMART" id="SM00355">
    <property type="entry name" value="ZnF_C2H2"/>
    <property type="match status" value="5"/>
</dbReference>
<feature type="region of interest" description="Disordered" evidence="1">
    <location>
        <begin position="209"/>
        <end position="369"/>
    </location>
</feature>
<accession>A0A6P9A5N4</accession>
<feature type="compositionally biased region" description="Low complexity" evidence="1">
    <location>
        <begin position="304"/>
        <end position="340"/>
    </location>
</feature>
<evidence type="ECO:0000313" key="3">
    <source>
        <dbReference type="Proteomes" id="UP000515158"/>
    </source>
</evidence>
<proteinExistence type="predicted"/>
<name>A0A6P9A5N4_THRPL</name>
<dbReference type="Proteomes" id="UP000515158">
    <property type="component" value="Unplaced"/>
</dbReference>
<evidence type="ECO:0000313" key="4">
    <source>
        <dbReference type="RefSeq" id="XP_034252549.1"/>
    </source>
</evidence>